<accession>A0ABR5T6C9</accession>
<sequence length="72" mass="8269">MRLLPNRSIREALTRRASAEPLDRHRSLEKSPRRSEFPGGANRAAAATSRIPIQLAKLKMHAKKYICLYFCF</sequence>
<protein>
    <submittedName>
        <fullName evidence="2">Uncharacterized protein</fullName>
    </submittedName>
</protein>
<evidence type="ECO:0000313" key="3">
    <source>
        <dbReference type="Proteomes" id="UP000070255"/>
    </source>
</evidence>
<organism evidence="2 3">
    <name type="scientific">Burkholderia savannae</name>
    <dbReference type="NCBI Taxonomy" id="1637837"/>
    <lineage>
        <taxon>Bacteria</taxon>
        <taxon>Pseudomonadati</taxon>
        <taxon>Pseudomonadota</taxon>
        <taxon>Betaproteobacteria</taxon>
        <taxon>Burkholderiales</taxon>
        <taxon>Burkholderiaceae</taxon>
        <taxon>Burkholderia</taxon>
        <taxon>pseudomallei group</taxon>
    </lineage>
</organism>
<dbReference type="Proteomes" id="UP000070255">
    <property type="component" value="Unassembled WGS sequence"/>
</dbReference>
<feature type="compositionally biased region" description="Basic and acidic residues" evidence="1">
    <location>
        <begin position="8"/>
        <end position="36"/>
    </location>
</feature>
<reference evidence="2 3" key="1">
    <citation type="submission" date="2015-11" db="EMBL/GenBank/DDBJ databases">
        <authorList>
            <person name="Sahl J."/>
            <person name="Wagner D."/>
            <person name="Keim P."/>
        </authorList>
    </citation>
    <scope>NUCLEOTIDE SEQUENCE [LARGE SCALE GENOMIC DNA]</scope>
    <source>
        <strain evidence="2 3">BDU18</strain>
    </source>
</reference>
<dbReference type="EMBL" id="LNJQ01000004">
    <property type="protein sequence ID" value="KWZ38782.1"/>
    <property type="molecule type" value="Genomic_DNA"/>
</dbReference>
<keyword evidence="3" id="KW-1185">Reference proteome</keyword>
<feature type="region of interest" description="Disordered" evidence="1">
    <location>
        <begin position="1"/>
        <end position="46"/>
    </location>
</feature>
<comment type="caution">
    <text evidence="2">The sequence shown here is derived from an EMBL/GenBank/DDBJ whole genome shotgun (WGS) entry which is preliminary data.</text>
</comment>
<proteinExistence type="predicted"/>
<gene>
    <name evidence="2" type="ORF">WS72_28685</name>
</gene>
<evidence type="ECO:0000256" key="1">
    <source>
        <dbReference type="SAM" id="MobiDB-lite"/>
    </source>
</evidence>
<name>A0ABR5T6C9_9BURK</name>
<evidence type="ECO:0000313" key="2">
    <source>
        <dbReference type="EMBL" id="KWZ38782.1"/>
    </source>
</evidence>
<dbReference type="RefSeq" id="WP_060356626.1">
    <property type="nucleotide sequence ID" value="NZ_LNJQ01000004.1"/>
</dbReference>